<sequence>MVAGGEVKGNIYYLNEYAAKRLNLKIEKKIKGKELVGLKYISPFDGLSGIKKALGKYEHEVVATDEKILPVSEEEGTGLVHVAPGAGSEDYKLGKKLDLPVIELVDEEAAYISDLGEFSGKNAKKHPEIILDYLKENPEYLFDIVPYTHRYPACWRCKTELVWRVVDEWYIAMEPLREPLKKVTQKINWLPKFGLKREIDWLDNMHDWLISKKRYWGLALPIWECSQCGHFEVIGSKDELREKALEGWEKFDGNSPHRPWVDEVKIKCEKCGKKMQRIPDVGNPWLDAGIVPFSTVSTDNKSEPLYWKDKGEWEKWYPADFITESFPGQFKNWFYSLLAMSTVLENSEPFKTVLGFATLLGEDGRPMHKSWGNSIEFNEGADKIGVDVMRWMYVRQDPSLNLLFGYKVADETRR</sequence>
<keyword evidence="5 7" id="KW-0030">Aminoacyl-tRNA synthetase</keyword>
<organism evidence="7 8">
    <name type="scientific">Candidatus Woesebacteria bacterium GW2011_GWD1_47_21</name>
    <dbReference type="NCBI Taxonomy" id="1618594"/>
    <lineage>
        <taxon>Bacteria</taxon>
        <taxon>Candidatus Woeseibacteriota</taxon>
    </lineage>
</organism>
<evidence type="ECO:0000259" key="6">
    <source>
        <dbReference type="Pfam" id="PF00133"/>
    </source>
</evidence>
<comment type="caution">
    <text evidence="7">The sequence shown here is derived from an EMBL/GenBank/DDBJ whole genome shotgun (WGS) entry which is preliminary data.</text>
</comment>
<evidence type="ECO:0000313" key="7">
    <source>
        <dbReference type="EMBL" id="KKU70842.1"/>
    </source>
</evidence>
<evidence type="ECO:0000313" key="8">
    <source>
        <dbReference type="Proteomes" id="UP000034575"/>
    </source>
</evidence>
<evidence type="ECO:0000256" key="1">
    <source>
        <dbReference type="ARBA" id="ARBA00022598"/>
    </source>
</evidence>
<reference evidence="7 8" key="1">
    <citation type="journal article" date="2015" name="Nature">
        <title>rRNA introns, odd ribosomes, and small enigmatic genomes across a large radiation of phyla.</title>
        <authorList>
            <person name="Brown C.T."/>
            <person name="Hug L.A."/>
            <person name="Thomas B.C."/>
            <person name="Sharon I."/>
            <person name="Castelle C.J."/>
            <person name="Singh A."/>
            <person name="Wilkins M.J."/>
            <person name="Williams K.H."/>
            <person name="Banfield J.F."/>
        </authorList>
    </citation>
    <scope>NUCLEOTIDE SEQUENCE [LARGE SCALE GENOMIC DNA]</scope>
</reference>
<dbReference type="GO" id="GO:0006428">
    <property type="term" value="P:isoleucyl-tRNA aminoacylation"/>
    <property type="evidence" value="ECO:0007669"/>
    <property type="project" value="TreeGrafter"/>
</dbReference>
<evidence type="ECO:0000256" key="3">
    <source>
        <dbReference type="ARBA" id="ARBA00022840"/>
    </source>
</evidence>
<keyword evidence="1" id="KW-0436">Ligase</keyword>
<dbReference type="GO" id="GO:0005524">
    <property type="term" value="F:ATP binding"/>
    <property type="evidence" value="ECO:0007669"/>
    <property type="project" value="UniProtKB-KW"/>
</dbReference>
<protein>
    <submittedName>
        <fullName evidence="7">Isoleucyl-tRNA synthetase</fullName>
    </submittedName>
</protein>
<dbReference type="SUPFAM" id="SSF52374">
    <property type="entry name" value="Nucleotidylyl transferase"/>
    <property type="match status" value="1"/>
</dbReference>
<dbReference type="Proteomes" id="UP000034575">
    <property type="component" value="Unassembled WGS sequence"/>
</dbReference>
<keyword evidence="3" id="KW-0067">ATP-binding</keyword>
<keyword evidence="2" id="KW-0547">Nucleotide-binding</keyword>
<dbReference type="EMBL" id="LCOD01000012">
    <property type="protein sequence ID" value="KKU70842.1"/>
    <property type="molecule type" value="Genomic_DNA"/>
</dbReference>
<dbReference type="PANTHER" id="PTHR42780:SF1">
    <property type="entry name" value="ISOLEUCINE--TRNA LIGASE, CYTOPLASMIC"/>
    <property type="match status" value="1"/>
</dbReference>
<dbReference type="GO" id="GO:0004822">
    <property type="term" value="F:isoleucine-tRNA ligase activity"/>
    <property type="evidence" value="ECO:0007669"/>
    <property type="project" value="InterPro"/>
</dbReference>
<proteinExistence type="predicted"/>
<name>A0A0G1SMZ9_9BACT</name>
<gene>
    <name evidence="7" type="ORF">UX95_C0012G0001</name>
</gene>
<evidence type="ECO:0000256" key="4">
    <source>
        <dbReference type="ARBA" id="ARBA00022917"/>
    </source>
</evidence>
<accession>A0A0G1SMZ9</accession>
<keyword evidence="4" id="KW-0648">Protein biosynthesis</keyword>
<feature type="non-terminal residue" evidence="7">
    <location>
        <position position="414"/>
    </location>
</feature>
<dbReference type="InterPro" id="IPR009008">
    <property type="entry name" value="Val/Leu/Ile-tRNA-synth_edit"/>
</dbReference>
<dbReference type="GO" id="GO:0002161">
    <property type="term" value="F:aminoacyl-tRNA deacylase activity"/>
    <property type="evidence" value="ECO:0007669"/>
    <property type="project" value="InterPro"/>
</dbReference>
<dbReference type="InterPro" id="IPR014729">
    <property type="entry name" value="Rossmann-like_a/b/a_fold"/>
</dbReference>
<dbReference type="InterPro" id="IPR002300">
    <property type="entry name" value="aa-tRNA-synth_Ia"/>
</dbReference>
<dbReference type="SUPFAM" id="SSF50677">
    <property type="entry name" value="ValRS/IleRS/LeuRS editing domain"/>
    <property type="match status" value="1"/>
</dbReference>
<dbReference type="Gene3D" id="3.40.50.620">
    <property type="entry name" value="HUPs"/>
    <property type="match status" value="1"/>
</dbReference>
<dbReference type="Pfam" id="PF00133">
    <property type="entry name" value="tRNA-synt_1"/>
    <property type="match status" value="1"/>
</dbReference>
<dbReference type="AlphaFoldDB" id="A0A0G1SMZ9"/>
<feature type="domain" description="Aminoacyl-tRNA synthetase class Ia" evidence="6">
    <location>
        <begin position="98"/>
        <end position="394"/>
    </location>
</feature>
<dbReference type="InterPro" id="IPR023586">
    <property type="entry name" value="Ile-tRNA-ligase_type2"/>
</dbReference>
<dbReference type="Gene3D" id="3.90.740.10">
    <property type="entry name" value="Valyl/Leucyl/Isoleucyl-tRNA synthetase, editing domain"/>
    <property type="match status" value="1"/>
</dbReference>
<evidence type="ECO:0000256" key="2">
    <source>
        <dbReference type="ARBA" id="ARBA00022741"/>
    </source>
</evidence>
<dbReference type="PANTHER" id="PTHR42780">
    <property type="entry name" value="SOLEUCYL-TRNA SYNTHETASE"/>
    <property type="match status" value="1"/>
</dbReference>
<evidence type="ECO:0000256" key="5">
    <source>
        <dbReference type="ARBA" id="ARBA00023146"/>
    </source>
</evidence>